<sequence>MHLKRFRDLLLFIRFAASERSVYELSLLLMPLSVIQIQYLPIVEQSPCCFVAAGTDEDMRSSHLKRQEKSDAHVDEDRSKKSPCMDKHVLLFPPASESTSAIGAWEHFKVGLFHEIDHTRLSPISPVQLKSVRIVMVSDIGEHLVSLRYPSLQSLRMHFSDQNFGKQDGKTIPALDEKYVMGMDFAIKALSRSIPTEEFAQRRNSWSFWVSPSKENTQDPENPALTDAARSLISKQGSCWTQLKFTGMMQWGKRRQVRFLGRHEEAKVQSLPEPRKGKMASVELREGTSEKKRKEGEEEMEATKEESFGDMRMTRQCRQSHQNVSSSGVKKSKKAKNDPKKQQLVLYNKNKRKISIGRWSADRYMMAEENMLKVMKEKRAAYGNPILRPDLRSEARKYIGDTGLLDHLLKHMAGKVAPGGAERFRRRHNAEGAMEYWLESADLVEMRKEAGVQDPYWTPSPGWKLGDSISQDYVTASELREIKEEILKLKQDMRELAMKKGEEVLAIETTPSSCLSSLNSEDYGSFAPKEEIYAELVSKKAKIEEQLKEISVTLSCMEEKLRMLKPTMVEEQIMSESETPQAFSPGPTSVNIGGETRKEKKSYKNKATNSADTQMQKNNSAAENKTAKIERLKSGFQICKPQGTFVWPNIGLSPHVVANHDDQTVVPTPPSASSSTTSAPKLIFKPQPQHLPLQVLTRPSSPVKPLAERRPVSTATLTHVTGPFSPHLSPPSGTPLSKITTTITINLNEAPLTLD</sequence>
<feature type="region of interest" description="Disordered" evidence="2">
    <location>
        <begin position="61"/>
        <end position="80"/>
    </location>
</feature>
<feature type="coiled-coil region" evidence="1">
    <location>
        <begin position="529"/>
        <end position="560"/>
    </location>
</feature>
<protein>
    <submittedName>
        <fullName evidence="4">Protein DYAD Protein SWITCH 1</fullName>
    </submittedName>
</protein>
<evidence type="ECO:0000313" key="4">
    <source>
        <dbReference type="EMBL" id="KAG2396864.1"/>
    </source>
</evidence>
<organism evidence="4 5">
    <name type="scientific">Phaseolus angularis</name>
    <name type="common">Azuki bean</name>
    <name type="synonym">Vigna angularis</name>
    <dbReference type="NCBI Taxonomy" id="3914"/>
    <lineage>
        <taxon>Eukaryota</taxon>
        <taxon>Viridiplantae</taxon>
        <taxon>Streptophyta</taxon>
        <taxon>Embryophyta</taxon>
        <taxon>Tracheophyta</taxon>
        <taxon>Spermatophyta</taxon>
        <taxon>Magnoliopsida</taxon>
        <taxon>eudicotyledons</taxon>
        <taxon>Gunneridae</taxon>
        <taxon>Pentapetalae</taxon>
        <taxon>rosids</taxon>
        <taxon>fabids</taxon>
        <taxon>Fabales</taxon>
        <taxon>Fabaceae</taxon>
        <taxon>Papilionoideae</taxon>
        <taxon>50 kb inversion clade</taxon>
        <taxon>NPAAA clade</taxon>
        <taxon>indigoferoid/millettioid clade</taxon>
        <taxon>Phaseoleae</taxon>
        <taxon>Vigna</taxon>
    </lineage>
</organism>
<dbReference type="InterPro" id="IPR059080">
    <property type="entry name" value="WHD_PTC1"/>
</dbReference>
<dbReference type="AlphaFoldDB" id="A0A8T0KB66"/>
<dbReference type="InterPro" id="IPR044221">
    <property type="entry name" value="DYAD/AMEIOTIC1"/>
</dbReference>
<accession>A0A8T0KB66</accession>
<feature type="region of interest" description="Disordered" evidence="2">
    <location>
        <begin position="576"/>
        <end position="624"/>
    </location>
</feature>
<proteinExistence type="predicted"/>
<dbReference type="EMBL" id="JABFOF010000005">
    <property type="protein sequence ID" value="KAG2396864.1"/>
    <property type="molecule type" value="Genomic_DNA"/>
</dbReference>
<dbReference type="Proteomes" id="UP000743370">
    <property type="component" value="Unassembled WGS sequence"/>
</dbReference>
<feature type="domain" description="PTC1-like winged helix-turn-helix" evidence="3">
    <location>
        <begin position="358"/>
        <end position="440"/>
    </location>
</feature>
<dbReference type="GO" id="GO:0051177">
    <property type="term" value="P:meiotic sister chromatid cohesion"/>
    <property type="evidence" value="ECO:0007669"/>
    <property type="project" value="InterPro"/>
</dbReference>
<evidence type="ECO:0000259" key="3">
    <source>
        <dbReference type="Pfam" id="PF25874"/>
    </source>
</evidence>
<evidence type="ECO:0000313" key="5">
    <source>
        <dbReference type="Proteomes" id="UP000743370"/>
    </source>
</evidence>
<dbReference type="PANTHER" id="PTHR46740">
    <property type="entry name" value="PROTEIN DYAD"/>
    <property type="match status" value="1"/>
</dbReference>
<reference evidence="4 5" key="1">
    <citation type="submission" date="2020-05" db="EMBL/GenBank/DDBJ databases">
        <title>Vigna angularis (adzuki bean) Var. LongXiaoDou No. 4 denovo assembly.</title>
        <authorList>
            <person name="Xiang H."/>
        </authorList>
    </citation>
    <scope>NUCLEOTIDE SEQUENCE [LARGE SCALE GENOMIC DNA]</scope>
    <source>
        <tissue evidence="4">Leaf</tissue>
    </source>
</reference>
<keyword evidence="1" id="KW-0175">Coiled coil</keyword>
<dbReference type="PANTHER" id="PTHR46740:SF2">
    <property type="entry name" value="PROTEIN DYAD"/>
    <property type="match status" value="1"/>
</dbReference>
<name>A0A8T0KB66_PHAAN</name>
<feature type="compositionally biased region" description="Polar residues" evidence="2">
    <location>
        <begin position="605"/>
        <end position="623"/>
    </location>
</feature>
<evidence type="ECO:0000256" key="2">
    <source>
        <dbReference type="SAM" id="MobiDB-lite"/>
    </source>
</evidence>
<gene>
    <name evidence="4" type="ORF">HKW66_Vig0231400</name>
</gene>
<feature type="region of interest" description="Disordered" evidence="2">
    <location>
        <begin position="265"/>
        <end position="342"/>
    </location>
</feature>
<dbReference type="GO" id="GO:0007131">
    <property type="term" value="P:reciprocal meiotic recombination"/>
    <property type="evidence" value="ECO:0007669"/>
    <property type="project" value="InterPro"/>
</dbReference>
<comment type="caution">
    <text evidence="4">The sequence shown here is derived from an EMBL/GenBank/DDBJ whole genome shotgun (WGS) entry which is preliminary data.</text>
</comment>
<feature type="compositionally biased region" description="Polar residues" evidence="2">
    <location>
        <begin position="576"/>
        <end position="591"/>
    </location>
</feature>
<dbReference type="Pfam" id="PF25874">
    <property type="entry name" value="WHD_plant_repro"/>
    <property type="match status" value="1"/>
</dbReference>
<evidence type="ECO:0000256" key="1">
    <source>
        <dbReference type="SAM" id="Coils"/>
    </source>
</evidence>
<feature type="compositionally biased region" description="Basic and acidic residues" evidence="2">
    <location>
        <begin position="283"/>
        <end position="313"/>
    </location>
</feature>